<dbReference type="Pfam" id="PF13361">
    <property type="entry name" value="UvrD_C"/>
    <property type="match status" value="1"/>
</dbReference>
<accession>A0A5S9M4Y2</accession>
<dbReference type="Gene3D" id="1.10.486.10">
    <property type="entry name" value="PCRA, domain 4"/>
    <property type="match status" value="1"/>
</dbReference>
<dbReference type="InterPro" id="IPR027417">
    <property type="entry name" value="P-loop_NTPase"/>
</dbReference>
<evidence type="ECO:0000256" key="4">
    <source>
        <dbReference type="ARBA" id="ARBA00022840"/>
    </source>
</evidence>
<reference evidence="6 7" key="1">
    <citation type="submission" date="2019-12" db="EMBL/GenBank/DDBJ databases">
        <title>Full genome sequence of a Bacillus safensis strain isolated from commercially available natto in Indonesia.</title>
        <authorList>
            <person name="Yoshida M."/>
            <person name="Uomi M."/>
            <person name="Waturangi D."/>
            <person name="Ekaputri J.J."/>
            <person name="Setiamarga D.H.E."/>
        </authorList>
    </citation>
    <scope>NUCLEOTIDE SEQUENCE [LARGE SCALE GENOMIC DNA]</scope>
    <source>
        <strain evidence="6 7">IDN1</strain>
    </source>
</reference>
<protein>
    <recommendedName>
        <fullName evidence="5">UvrD-like helicase C-terminal domain-containing protein</fullName>
    </recommendedName>
</protein>
<name>A0A5S9M4Y2_BACIA</name>
<keyword evidence="1" id="KW-0547">Nucleotide-binding</keyword>
<evidence type="ECO:0000313" key="6">
    <source>
        <dbReference type="EMBL" id="BBP88567.1"/>
    </source>
</evidence>
<keyword evidence="2" id="KW-0378">Hydrolase</keyword>
<dbReference type="EMBL" id="AP021906">
    <property type="protein sequence ID" value="BBP88567.1"/>
    <property type="molecule type" value="Genomic_DNA"/>
</dbReference>
<dbReference type="GO" id="GO:0005829">
    <property type="term" value="C:cytosol"/>
    <property type="evidence" value="ECO:0007669"/>
    <property type="project" value="TreeGrafter"/>
</dbReference>
<keyword evidence="3" id="KW-0347">Helicase</keyword>
<evidence type="ECO:0000256" key="2">
    <source>
        <dbReference type="ARBA" id="ARBA00022801"/>
    </source>
</evidence>
<dbReference type="GO" id="GO:0005524">
    <property type="term" value="F:ATP binding"/>
    <property type="evidence" value="ECO:0007669"/>
    <property type="project" value="UniProtKB-KW"/>
</dbReference>
<dbReference type="Gene3D" id="3.40.50.300">
    <property type="entry name" value="P-loop containing nucleotide triphosphate hydrolases"/>
    <property type="match status" value="1"/>
</dbReference>
<dbReference type="GO" id="GO:0003677">
    <property type="term" value="F:DNA binding"/>
    <property type="evidence" value="ECO:0007669"/>
    <property type="project" value="InterPro"/>
</dbReference>
<dbReference type="GO" id="GO:0033202">
    <property type="term" value="C:DNA helicase complex"/>
    <property type="evidence" value="ECO:0007669"/>
    <property type="project" value="TreeGrafter"/>
</dbReference>
<evidence type="ECO:0000313" key="7">
    <source>
        <dbReference type="Proteomes" id="UP000464658"/>
    </source>
</evidence>
<evidence type="ECO:0000256" key="3">
    <source>
        <dbReference type="ARBA" id="ARBA00022806"/>
    </source>
</evidence>
<gene>
    <name evidence="6" type="ORF">BsIDN1_21850</name>
</gene>
<dbReference type="AlphaFoldDB" id="A0A5S9M4Y2"/>
<dbReference type="Proteomes" id="UP000464658">
    <property type="component" value="Chromosome"/>
</dbReference>
<organism evidence="6 7">
    <name type="scientific">Bacillus safensis</name>
    <dbReference type="NCBI Taxonomy" id="561879"/>
    <lineage>
        <taxon>Bacteria</taxon>
        <taxon>Bacillati</taxon>
        <taxon>Bacillota</taxon>
        <taxon>Bacilli</taxon>
        <taxon>Bacillales</taxon>
        <taxon>Bacillaceae</taxon>
        <taxon>Bacillus</taxon>
    </lineage>
</organism>
<dbReference type="SUPFAM" id="SSF52540">
    <property type="entry name" value="P-loop containing nucleoside triphosphate hydrolases"/>
    <property type="match status" value="1"/>
</dbReference>
<keyword evidence="4" id="KW-0067">ATP-binding</keyword>
<dbReference type="GO" id="GO:0043138">
    <property type="term" value="F:3'-5' DNA helicase activity"/>
    <property type="evidence" value="ECO:0007669"/>
    <property type="project" value="TreeGrafter"/>
</dbReference>
<feature type="domain" description="UvrD-like helicase C-terminal" evidence="5">
    <location>
        <begin position="20"/>
        <end position="115"/>
    </location>
</feature>
<dbReference type="GO" id="GO:0000725">
    <property type="term" value="P:recombinational repair"/>
    <property type="evidence" value="ECO:0007669"/>
    <property type="project" value="TreeGrafter"/>
</dbReference>
<evidence type="ECO:0000256" key="1">
    <source>
        <dbReference type="ARBA" id="ARBA00022741"/>
    </source>
</evidence>
<dbReference type="PANTHER" id="PTHR11070">
    <property type="entry name" value="UVRD / RECB / PCRA DNA HELICASE FAMILY MEMBER"/>
    <property type="match status" value="1"/>
</dbReference>
<dbReference type="InterPro" id="IPR000212">
    <property type="entry name" value="DNA_helicase_UvrD/REP"/>
</dbReference>
<proteinExistence type="predicted"/>
<dbReference type="InterPro" id="IPR014017">
    <property type="entry name" value="DNA_helicase_UvrD-like_C"/>
</dbReference>
<sequence length="149" mass="17137">MNDTNVLEKGADDVRDVKTAAKRFETIEAFLAHAEHMKSAEKEKTDEPGVQLMTIHRAKGLEFQTVYITCVVDGALPHDFSLDELRNGDEEALEEERRLLYVAMTRAEQSLYLSVPSFRRGKTAHRSRFLYPLLKKNRELFTQKQQAPL</sequence>
<dbReference type="GO" id="GO:0016787">
    <property type="term" value="F:hydrolase activity"/>
    <property type="evidence" value="ECO:0007669"/>
    <property type="project" value="UniProtKB-KW"/>
</dbReference>
<dbReference type="PANTHER" id="PTHR11070:SF2">
    <property type="entry name" value="ATP-DEPENDENT DNA HELICASE SRS2"/>
    <property type="match status" value="1"/>
</dbReference>
<evidence type="ECO:0000259" key="5">
    <source>
        <dbReference type="Pfam" id="PF13361"/>
    </source>
</evidence>